<name>A0A2A4GAJ0_9FLAO</name>
<dbReference type="Pfam" id="PF12864">
    <property type="entry name" value="DUF3822"/>
    <property type="match status" value="1"/>
</dbReference>
<sequence length="287" mass="32538">MLVPTETGLLSMTKKVTTNTEDLHISDYHTLSIQVSLNGLSFCVFDTLAKKVLLTEKTSFTEAVPPKRIKQSLQAHLAKHGIDGKAFSKVTVIHRNPNFSLVPKALFDSKKLAHYLKFNTEIDKDQHIVFDDLEHADMVNVYTPFENINNYLYDLFGDFESQHSSSVMISSLLADANRDAAASCYVYFGEQHMDLTIVQQKRLLLHNIFEINAPEDATYYLLFALEQLKLDPETTPVKTFGNIEEGDSLYQLIHTYIEKLGVFVVENPAYLTESESEAIDFTVMKTL</sequence>
<organism evidence="1 2">
    <name type="scientific">Sediminicola luteus</name>
    <dbReference type="NCBI Taxonomy" id="319238"/>
    <lineage>
        <taxon>Bacteria</taxon>
        <taxon>Pseudomonadati</taxon>
        <taxon>Bacteroidota</taxon>
        <taxon>Flavobacteriia</taxon>
        <taxon>Flavobacteriales</taxon>
        <taxon>Flavobacteriaceae</taxon>
        <taxon>Sediminicola</taxon>
    </lineage>
</organism>
<dbReference type="Gene3D" id="3.30.420.260">
    <property type="match status" value="1"/>
</dbReference>
<dbReference type="OrthoDB" id="658622at2"/>
<dbReference type="EMBL" id="NBWU01000002">
    <property type="protein sequence ID" value="PCE64996.1"/>
    <property type="molecule type" value="Genomic_DNA"/>
</dbReference>
<proteinExistence type="predicted"/>
<dbReference type="AlphaFoldDB" id="A0A2A4GAJ0"/>
<evidence type="ECO:0000313" key="2">
    <source>
        <dbReference type="Proteomes" id="UP000219559"/>
    </source>
</evidence>
<comment type="caution">
    <text evidence="1">The sequence shown here is derived from an EMBL/GenBank/DDBJ whole genome shotgun (WGS) entry which is preliminary data.</text>
</comment>
<evidence type="ECO:0008006" key="3">
    <source>
        <dbReference type="Google" id="ProtNLM"/>
    </source>
</evidence>
<evidence type="ECO:0000313" key="1">
    <source>
        <dbReference type="EMBL" id="PCE64996.1"/>
    </source>
</evidence>
<dbReference type="InterPro" id="IPR024213">
    <property type="entry name" value="DUF3822"/>
</dbReference>
<dbReference type="Proteomes" id="UP000219559">
    <property type="component" value="Unassembled WGS sequence"/>
</dbReference>
<dbReference type="Gene3D" id="3.30.420.250">
    <property type="match status" value="1"/>
</dbReference>
<dbReference type="CDD" id="cd24013">
    <property type="entry name" value="ASKHA_ATPase_BT3980-like"/>
    <property type="match status" value="1"/>
</dbReference>
<accession>A0A2A4GAJ0</accession>
<gene>
    <name evidence="1" type="ORF">B7P33_07510</name>
</gene>
<keyword evidence="2" id="KW-1185">Reference proteome</keyword>
<protein>
    <recommendedName>
        <fullName evidence="3">DUF3822 domain-containing protein</fullName>
    </recommendedName>
</protein>
<reference evidence="1 2" key="1">
    <citation type="submission" date="2017-04" db="EMBL/GenBank/DDBJ databases">
        <title>A new member of the family Flavobacteriaceae isolated from ascidians.</title>
        <authorList>
            <person name="Chen L."/>
        </authorList>
    </citation>
    <scope>NUCLEOTIDE SEQUENCE [LARGE SCALE GENOMIC DNA]</scope>
    <source>
        <strain evidence="1 2">HQA918</strain>
    </source>
</reference>